<evidence type="ECO:0000256" key="4">
    <source>
        <dbReference type="ARBA" id="ARBA00022725"/>
    </source>
</evidence>
<evidence type="ECO:0000313" key="10">
    <source>
        <dbReference type="Proteomes" id="UP000694924"/>
    </source>
</evidence>
<dbReference type="PANTHER" id="PTHR21137">
    <property type="entry name" value="ODORANT RECEPTOR"/>
    <property type="match status" value="1"/>
</dbReference>
<keyword evidence="3 9" id="KW-0812">Transmembrane</keyword>
<keyword evidence="10" id="KW-1185">Reference proteome</keyword>
<comment type="subcellular location">
    <subcellularLocation>
        <location evidence="1">Membrane</location>
        <topology evidence="1">Multi-pass membrane protein</topology>
    </subcellularLocation>
</comment>
<protein>
    <submittedName>
        <fullName evidence="11">Odorant receptor 85f-like</fullName>
    </submittedName>
</protein>
<evidence type="ECO:0000313" key="11">
    <source>
        <dbReference type="RefSeq" id="XP_015182786.1"/>
    </source>
</evidence>
<gene>
    <name evidence="11" type="primary">LOC107069745</name>
</gene>
<organism evidence="10 11">
    <name type="scientific">Polistes dominula</name>
    <name type="common">European paper wasp</name>
    <name type="synonym">Vespa dominula</name>
    <dbReference type="NCBI Taxonomy" id="743375"/>
    <lineage>
        <taxon>Eukaryota</taxon>
        <taxon>Metazoa</taxon>
        <taxon>Ecdysozoa</taxon>
        <taxon>Arthropoda</taxon>
        <taxon>Hexapoda</taxon>
        <taxon>Insecta</taxon>
        <taxon>Pterygota</taxon>
        <taxon>Neoptera</taxon>
        <taxon>Endopterygota</taxon>
        <taxon>Hymenoptera</taxon>
        <taxon>Apocrita</taxon>
        <taxon>Aculeata</taxon>
        <taxon>Vespoidea</taxon>
        <taxon>Vespidae</taxon>
        <taxon>Polistinae</taxon>
        <taxon>Polistini</taxon>
        <taxon>Polistes</taxon>
    </lineage>
</organism>
<dbReference type="Pfam" id="PF02949">
    <property type="entry name" value="7tm_6"/>
    <property type="match status" value="1"/>
</dbReference>
<dbReference type="InterPro" id="IPR004117">
    <property type="entry name" value="7tm6_olfct_rcpt"/>
</dbReference>
<evidence type="ECO:0000256" key="7">
    <source>
        <dbReference type="ARBA" id="ARBA00023170"/>
    </source>
</evidence>
<evidence type="ECO:0000256" key="9">
    <source>
        <dbReference type="SAM" id="Phobius"/>
    </source>
</evidence>
<sequence>MKKLINKHYRLISLVDILEDAFNLAILEHLIGTTFNLCISGYNTILRSSSGQILELFLFVVFSSIILSTLFVYCYIGECIIQESTNFAMALYEYEWYNISPIDLKMVLICMIRANRPLQLTSGKFFVLSLYTFTDVNIKNFSGIPVGVTNIAITHIQICAIHVRLS</sequence>
<feature type="transmembrane region" description="Helical" evidence="9">
    <location>
        <begin position="21"/>
        <end position="42"/>
    </location>
</feature>
<keyword evidence="5 9" id="KW-1133">Transmembrane helix</keyword>
<evidence type="ECO:0000256" key="6">
    <source>
        <dbReference type="ARBA" id="ARBA00023136"/>
    </source>
</evidence>
<dbReference type="GeneID" id="107069745"/>
<keyword evidence="2" id="KW-0716">Sensory transduction</keyword>
<dbReference type="PANTHER" id="PTHR21137:SF43">
    <property type="entry name" value="ODORANT RECEPTOR 47A-RELATED"/>
    <property type="match status" value="1"/>
</dbReference>
<feature type="transmembrane region" description="Helical" evidence="9">
    <location>
        <begin position="54"/>
        <end position="76"/>
    </location>
</feature>
<dbReference type="Proteomes" id="UP000694924">
    <property type="component" value="Unplaced"/>
</dbReference>
<name>A0ABM1IRE9_POLDO</name>
<keyword evidence="6 9" id="KW-0472">Membrane</keyword>
<dbReference type="RefSeq" id="XP_015182786.1">
    <property type="nucleotide sequence ID" value="XM_015327300.1"/>
</dbReference>
<keyword evidence="8" id="KW-0807">Transducer</keyword>
<evidence type="ECO:0000256" key="8">
    <source>
        <dbReference type="ARBA" id="ARBA00023224"/>
    </source>
</evidence>
<keyword evidence="7" id="KW-0675">Receptor</keyword>
<reference evidence="11" key="1">
    <citation type="submission" date="2025-08" db="UniProtKB">
        <authorList>
            <consortium name="RefSeq"/>
        </authorList>
    </citation>
    <scope>IDENTIFICATION</scope>
    <source>
        <tissue evidence="11">Whole body</tissue>
    </source>
</reference>
<proteinExistence type="predicted"/>
<evidence type="ECO:0000256" key="3">
    <source>
        <dbReference type="ARBA" id="ARBA00022692"/>
    </source>
</evidence>
<evidence type="ECO:0000256" key="1">
    <source>
        <dbReference type="ARBA" id="ARBA00004141"/>
    </source>
</evidence>
<evidence type="ECO:0000256" key="5">
    <source>
        <dbReference type="ARBA" id="ARBA00022989"/>
    </source>
</evidence>
<evidence type="ECO:0000256" key="2">
    <source>
        <dbReference type="ARBA" id="ARBA00022606"/>
    </source>
</evidence>
<keyword evidence="4" id="KW-0552">Olfaction</keyword>
<accession>A0ABM1IRE9</accession>